<keyword evidence="2" id="KW-1185">Reference proteome</keyword>
<dbReference type="GO" id="GO:0032259">
    <property type="term" value="P:methylation"/>
    <property type="evidence" value="ECO:0007669"/>
    <property type="project" value="UniProtKB-KW"/>
</dbReference>
<evidence type="ECO:0000313" key="1">
    <source>
        <dbReference type="EMBL" id="NMG44654.1"/>
    </source>
</evidence>
<organism evidence="1 2">
    <name type="scientific">Aromatoleum toluvorans</name>
    <dbReference type="NCBI Taxonomy" id="92002"/>
    <lineage>
        <taxon>Bacteria</taxon>
        <taxon>Pseudomonadati</taxon>
        <taxon>Pseudomonadota</taxon>
        <taxon>Betaproteobacteria</taxon>
        <taxon>Rhodocyclales</taxon>
        <taxon>Rhodocyclaceae</taxon>
        <taxon>Aromatoleum</taxon>
    </lineage>
</organism>
<accession>A0ABX1PYY4</accession>
<reference evidence="1 2" key="1">
    <citation type="submission" date="2019-12" db="EMBL/GenBank/DDBJ databases">
        <title>Comparative genomics gives insights into the taxonomy of the Azoarcus-Aromatoleum group and reveals separate origins of nif in the plant-associated Azoarcus and non-plant-associated Aromatoleum sub-groups.</title>
        <authorList>
            <person name="Lafos M."/>
            <person name="Maluk M."/>
            <person name="Batista M."/>
            <person name="Junghare M."/>
            <person name="Carmona M."/>
            <person name="Faoro H."/>
            <person name="Cruz L.M."/>
            <person name="Battistoni F."/>
            <person name="De Souza E."/>
            <person name="Pedrosa F."/>
            <person name="Chen W.-M."/>
            <person name="Poole P.S."/>
            <person name="Dixon R.A."/>
            <person name="James E.K."/>
        </authorList>
    </citation>
    <scope>NUCLEOTIDE SEQUENCE [LARGE SCALE GENOMIC DNA]</scope>
    <source>
        <strain evidence="1 2">Td21</strain>
    </source>
</reference>
<protein>
    <submittedName>
        <fullName evidence="1">Methyltransferase domain-containing protein</fullName>
    </submittedName>
</protein>
<keyword evidence="1" id="KW-0808">Transferase</keyword>
<dbReference type="InterPro" id="IPR029063">
    <property type="entry name" value="SAM-dependent_MTases_sf"/>
</dbReference>
<keyword evidence="1" id="KW-0489">Methyltransferase</keyword>
<dbReference type="RefSeq" id="WP_169256513.1">
    <property type="nucleotide sequence ID" value="NZ_WTVN01000019.1"/>
</dbReference>
<dbReference type="Gene3D" id="3.40.50.150">
    <property type="entry name" value="Vaccinia Virus protein VP39"/>
    <property type="match status" value="1"/>
</dbReference>
<dbReference type="SUPFAM" id="SSF53335">
    <property type="entry name" value="S-adenosyl-L-methionine-dependent methyltransferases"/>
    <property type="match status" value="1"/>
</dbReference>
<dbReference type="Pfam" id="PF13489">
    <property type="entry name" value="Methyltransf_23"/>
    <property type="match status" value="1"/>
</dbReference>
<evidence type="ECO:0000313" key="2">
    <source>
        <dbReference type="Proteomes" id="UP000623795"/>
    </source>
</evidence>
<dbReference type="GO" id="GO:0008168">
    <property type="term" value="F:methyltransferase activity"/>
    <property type="evidence" value="ECO:0007669"/>
    <property type="project" value="UniProtKB-KW"/>
</dbReference>
<gene>
    <name evidence="1" type="ORF">GPA22_13075</name>
</gene>
<dbReference type="EMBL" id="WTVN01000019">
    <property type="protein sequence ID" value="NMG44654.1"/>
    <property type="molecule type" value="Genomic_DNA"/>
</dbReference>
<dbReference type="Proteomes" id="UP000623795">
    <property type="component" value="Unassembled WGS sequence"/>
</dbReference>
<dbReference type="PANTHER" id="PTHR43861:SF6">
    <property type="entry name" value="METHYLTRANSFERASE TYPE 11"/>
    <property type="match status" value="1"/>
</dbReference>
<dbReference type="PANTHER" id="PTHR43861">
    <property type="entry name" value="TRANS-ACONITATE 2-METHYLTRANSFERASE-RELATED"/>
    <property type="match status" value="1"/>
</dbReference>
<dbReference type="CDD" id="cd02440">
    <property type="entry name" value="AdoMet_MTases"/>
    <property type="match status" value="1"/>
</dbReference>
<proteinExistence type="predicted"/>
<comment type="caution">
    <text evidence="1">The sequence shown here is derived from an EMBL/GenBank/DDBJ whole genome shotgun (WGS) entry which is preliminary data.</text>
</comment>
<sequence length="374" mass="41208">MPERCGVSAVSDCLPNPGRPIIAAADPFDVAEWPESECEAVERCPVCGFGQRALLHAGLTDRIFRVAPGRWNMYRCGGCGAAYLAPRPDRATIGRAYSSYYTHCAQNAPTIRRIGMIRALLHDWLNGYLNSRYGLARHPARTAGRLLIPLLLPLRAAADAECRHLARPPAGGGALLDVGCGNGRFLAVAREMGWRAEGVDFDEQAVRAARAEGLQVRHGGIELFDDVRERYDVITASHVIEHVHDPIGMLARIHRLLKPGGRLWLETPNLASLGHRLYGPDWRGLEPPRHLVLFTPDSLRAALRKAGFSRISQEFRGLVLYSIFAASEAIGRSEDVLTASRKGRPKVSDVLAEACEMLVPGQREFLTFRAVKEK</sequence>
<name>A0ABX1PYY4_9RHOO</name>